<dbReference type="PaxDb" id="273116-14324804"/>
<dbReference type="InterPro" id="IPR036052">
    <property type="entry name" value="TrpB-like_PALP_sf"/>
</dbReference>
<protein>
    <submittedName>
        <fullName evidence="2">Cysteine synthase</fullName>
    </submittedName>
</protein>
<dbReference type="AlphaFoldDB" id="Q97B69"/>
<organism evidence="2 3">
    <name type="scientific">Thermoplasma volcanium (strain ATCC 51530 / DSM 4299 / JCM 9571 / NBRC 15438 / GSS1)</name>
    <dbReference type="NCBI Taxonomy" id="273116"/>
    <lineage>
        <taxon>Archaea</taxon>
        <taxon>Methanobacteriati</taxon>
        <taxon>Thermoplasmatota</taxon>
        <taxon>Thermoplasmata</taxon>
        <taxon>Thermoplasmatales</taxon>
        <taxon>Thermoplasmataceae</taxon>
        <taxon>Thermoplasma</taxon>
    </lineage>
</organism>
<dbReference type="InterPro" id="IPR001926">
    <property type="entry name" value="TrpB-like_PALP"/>
</dbReference>
<feature type="domain" description="Tryptophan synthase beta chain-like PALP" evidence="1">
    <location>
        <begin position="22"/>
        <end position="281"/>
    </location>
</feature>
<dbReference type="Pfam" id="PF00291">
    <property type="entry name" value="PALP"/>
    <property type="match status" value="1"/>
</dbReference>
<name>Q97B69_THEVO</name>
<keyword evidence="3" id="KW-1185">Reference proteome</keyword>
<dbReference type="Proteomes" id="UP000001017">
    <property type="component" value="Chromosome"/>
</dbReference>
<dbReference type="SUPFAM" id="SSF53686">
    <property type="entry name" value="Tryptophan synthase beta subunit-like PLP-dependent enzymes"/>
    <property type="match status" value="1"/>
</dbReference>
<dbReference type="InterPro" id="IPR050214">
    <property type="entry name" value="Cys_Synth/Cystath_Beta-Synth"/>
</dbReference>
<dbReference type="PhylomeDB" id="Q97B69"/>
<dbReference type="PANTHER" id="PTHR10314">
    <property type="entry name" value="CYSTATHIONINE BETA-SYNTHASE"/>
    <property type="match status" value="1"/>
</dbReference>
<dbReference type="GeneID" id="1441695"/>
<dbReference type="KEGG" id="tvo:TVG0578372"/>
<evidence type="ECO:0000313" key="3">
    <source>
        <dbReference type="Proteomes" id="UP000001017"/>
    </source>
</evidence>
<proteinExistence type="predicted"/>
<accession>Q97B69</accession>
<reference evidence="2 3" key="1">
    <citation type="journal article" date="1999" name="Proc. Jpn. Acad.">
        <title>Determination of the complete genomic DNA sequence of Thermoplasma volvanium GSS1.</title>
        <authorList>
            <person name="Kawashima T."/>
            <person name="Yamamoto Y."/>
            <person name="Aramaki H."/>
            <person name="Nunoshiba T."/>
            <person name="Kawamoto T."/>
            <person name="Watanabe K."/>
            <person name="Yamazaki M."/>
            <person name="Kanehori K."/>
            <person name="Amano N."/>
            <person name="Ohya Y."/>
            <person name="Makino K."/>
            <person name="Suzuki M."/>
        </authorList>
    </citation>
    <scope>NUCLEOTIDE SEQUENCE [LARGE SCALE GENOMIC DNA]</scope>
    <source>
        <strain evidence="3">ATCC 51530 / DSM 4299 / JCM 9571 / NBRC 15438 / GSS1</strain>
    </source>
</reference>
<dbReference type="eggNOG" id="arCOG01430">
    <property type="taxonomic scope" value="Archaea"/>
</dbReference>
<dbReference type="Gene3D" id="3.40.50.1100">
    <property type="match status" value="2"/>
</dbReference>
<evidence type="ECO:0000313" key="2">
    <source>
        <dbReference type="EMBL" id="BAB59731.1"/>
    </source>
</evidence>
<sequence length="309" mass="33766">MMHAELGPDMVSKILDHMKAAHIGNTPVEEIDANGNIYAKIEWENRFGSIKDRPAFFIMDYLKSKGVLEGKAIVEASSGNTGLAISTISSMLGLQSCIVLPENASQATKKIIVENGSQLILTPPDLGTEGSIEKARSLASSGSFYWINQHSNPLNSDVHYYSTAPELLDQEGMPEAIVAGVGTGGTITGIARYFKERDPSVKVIGVQPSLYSHIPGLRDIKKTSNKGLIDLYGSYIDDFLYVKESDAIAEVFDHYVNTGELIGISSGANLYASKQLSSKFKKIFTVFPDSGRKYLDILKPYDKNNVLNY</sequence>
<evidence type="ECO:0000259" key="1">
    <source>
        <dbReference type="Pfam" id="PF00291"/>
    </source>
</evidence>
<dbReference type="EMBL" id="BA000011">
    <property type="protein sequence ID" value="BAB59731.1"/>
    <property type="molecule type" value="Genomic_DNA"/>
</dbReference>
<dbReference type="HOGENOM" id="CLU_021018_1_0_2"/>
<dbReference type="STRING" id="273116.gene:9381377"/>
<reference evidence="2 3" key="2">
    <citation type="journal article" date="2000" name="Proc. Natl. Acad. Sci. U.S.A.">
        <title>Archaeal adaptation to higher temperatures revealed by genomic sequence of Thermoplasma volcanium.</title>
        <authorList>
            <person name="Kawashima T."/>
            <person name="Amano N."/>
            <person name="Koike H."/>
            <person name="Makino S."/>
            <person name="Higuchi S."/>
            <person name="Kawashima-Ohya Y."/>
            <person name="Watanabe K."/>
            <person name="Yamazaki M."/>
            <person name="Kanehori K."/>
            <person name="Kawamoto T."/>
            <person name="Nunoshiba T."/>
            <person name="Yamamoto Y."/>
            <person name="Aramaki H."/>
            <person name="Makino K."/>
            <person name="Suzuki M."/>
        </authorList>
    </citation>
    <scope>NUCLEOTIDE SEQUENCE [LARGE SCALE GENOMIC DNA]</scope>
    <source>
        <strain evidence="3">ATCC 51530 / DSM 4299 / JCM 9571 / NBRC 15438 / GSS1</strain>
    </source>
</reference>
<dbReference type="CDD" id="cd01561">
    <property type="entry name" value="CBS_like"/>
    <property type="match status" value="1"/>
</dbReference>
<dbReference type="RefSeq" id="WP_010916847.1">
    <property type="nucleotide sequence ID" value="NC_002689.2"/>
</dbReference>
<gene>
    <name evidence="2" type="ORF">TVG0578372</name>
</gene>